<dbReference type="GO" id="GO:0016772">
    <property type="term" value="F:transferase activity, transferring phosphorus-containing groups"/>
    <property type="evidence" value="ECO:0007669"/>
    <property type="project" value="InterPro"/>
</dbReference>
<dbReference type="STRING" id="546874.SAMN04488544_3527"/>
<gene>
    <name evidence="8" type="ORF">SAMN04488544_3527</name>
</gene>
<dbReference type="PANTHER" id="PTHR24045">
    <property type="match status" value="1"/>
</dbReference>
<keyword evidence="3" id="KW-0270">Exopolysaccharide synthesis</keyword>
<sequence>MVTLLPQSALLSVVRRRLDRAAPPALVRHARLLAQGQSPPQRLLHDARASVARQLILPSLPPAAEGRTYVAVKTEGTSVPALVVDTFRCDEVWGDQAARVADAFVRHDVDHVFVSTDPHRRRVIAVPESQRDHAVRALAADLGASATQIAAVRGDELSRSRPLSARRPRLADALRVFQVLATRSGAFLSGAEMGCDVQFWREVGCEDELTESGETLDRKTLVGERTFDPLPETVEPSSVVERLVDRRPRPVAPELASPHLVQHDLPVDVVYTWVDGDDESWRARRDRALRETDATLHDLATNDSRYTSHDELRYSMRSLEMYAPWVRRVFLVTDDQVPPWLNRANPRLDVVDHRDLFRDRGRLPTFNSHAIESQLHHIEGLSENFLYLNDDIFFGRPVDPALFVLANGLSQIFFSSVKVGSGPLTAGDLPITSAAKNNRDVLQAEFGRTTLHKFQHAPYSLRRSVLHELEALLPEEMEVTASATFRSPSDLSVAASLGLAYGYLVGCSVPGTLRYLYADIARPDTPHRLAELLARRDRDVFCLNDHDSSALDTHSQSTLVQGFLESYFPLPSSFER</sequence>
<dbReference type="Proteomes" id="UP000198825">
    <property type="component" value="Chromosome I"/>
</dbReference>
<dbReference type="InterPro" id="IPR031358">
    <property type="entry name" value="Stealth_CR1"/>
</dbReference>
<evidence type="ECO:0000259" key="7">
    <source>
        <dbReference type="Pfam" id="PF17103"/>
    </source>
</evidence>
<proteinExistence type="inferred from homology"/>
<dbReference type="InterPro" id="IPR021520">
    <property type="entry name" value="Stealth_CR2"/>
</dbReference>
<dbReference type="Pfam" id="PF17101">
    <property type="entry name" value="Stealth_CR1"/>
    <property type="match status" value="1"/>
</dbReference>
<dbReference type="InterPro" id="IPR031357">
    <property type="entry name" value="Stealth_CR3"/>
</dbReference>
<feature type="domain" description="Stealth protein CR2 conserved region 2" evidence="4">
    <location>
        <begin position="305"/>
        <end position="410"/>
    </location>
</feature>
<dbReference type="Pfam" id="PF17102">
    <property type="entry name" value="Stealth_CR3"/>
    <property type="match status" value="1"/>
</dbReference>
<accession>A0A1H2N899</accession>
<dbReference type="EMBL" id="LT629799">
    <property type="protein sequence ID" value="SDV01739.1"/>
    <property type="molecule type" value="Genomic_DNA"/>
</dbReference>
<evidence type="ECO:0000313" key="8">
    <source>
        <dbReference type="EMBL" id="SDV01739.1"/>
    </source>
</evidence>
<protein>
    <submittedName>
        <fullName evidence="8">Stealth protein CR1, conserved region 1</fullName>
    </submittedName>
</protein>
<dbReference type="GO" id="GO:0000271">
    <property type="term" value="P:polysaccharide biosynthetic process"/>
    <property type="evidence" value="ECO:0007669"/>
    <property type="project" value="UniProtKB-KW"/>
</dbReference>
<feature type="domain" description="Stealth protein CR4 conserved region 4" evidence="7">
    <location>
        <begin position="531"/>
        <end position="576"/>
    </location>
</feature>
<keyword evidence="2" id="KW-0808">Transferase</keyword>
<evidence type="ECO:0000256" key="3">
    <source>
        <dbReference type="ARBA" id="ARBA00023169"/>
    </source>
</evidence>
<name>A0A1H2N899_9ACTN</name>
<dbReference type="Pfam" id="PF11380">
    <property type="entry name" value="Stealth_CR2"/>
    <property type="match status" value="1"/>
</dbReference>
<evidence type="ECO:0000256" key="2">
    <source>
        <dbReference type="ARBA" id="ARBA00022679"/>
    </source>
</evidence>
<organism evidence="8 9">
    <name type="scientific">Microlunatus sagamiharensis</name>
    <dbReference type="NCBI Taxonomy" id="546874"/>
    <lineage>
        <taxon>Bacteria</taxon>
        <taxon>Bacillati</taxon>
        <taxon>Actinomycetota</taxon>
        <taxon>Actinomycetes</taxon>
        <taxon>Propionibacteriales</taxon>
        <taxon>Propionibacteriaceae</taxon>
        <taxon>Microlunatus</taxon>
    </lineage>
</organism>
<keyword evidence="9" id="KW-1185">Reference proteome</keyword>
<evidence type="ECO:0000259" key="5">
    <source>
        <dbReference type="Pfam" id="PF17101"/>
    </source>
</evidence>
<comment type="similarity">
    <text evidence="1">Belongs to the stealth family.</text>
</comment>
<evidence type="ECO:0000259" key="6">
    <source>
        <dbReference type="Pfam" id="PF17102"/>
    </source>
</evidence>
<reference evidence="9" key="1">
    <citation type="submission" date="2016-10" db="EMBL/GenBank/DDBJ databases">
        <authorList>
            <person name="Varghese N."/>
            <person name="Submissions S."/>
        </authorList>
    </citation>
    <scope>NUCLEOTIDE SEQUENCE [LARGE SCALE GENOMIC DNA]</scope>
    <source>
        <strain evidence="9">DSM 21743</strain>
    </source>
</reference>
<dbReference type="PANTHER" id="PTHR24045:SF0">
    <property type="entry name" value="N-ACETYLGLUCOSAMINE-1-PHOSPHOTRANSFERASE SUBUNITS ALPHA_BETA"/>
    <property type="match status" value="1"/>
</dbReference>
<dbReference type="InterPro" id="IPR031356">
    <property type="entry name" value="Stealth_CR4"/>
</dbReference>
<feature type="domain" description="Stealth protein CR3 conserved region 3" evidence="6">
    <location>
        <begin position="455"/>
        <end position="497"/>
    </location>
</feature>
<evidence type="ECO:0000256" key="1">
    <source>
        <dbReference type="ARBA" id="ARBA00007583"/>
    </source>
</evidence>
<evidence type="ECO:0000313" key="9">
    <source>
        <dbReference type="Proteomes" id="UP000198825"/>
    </source>
</evidence>
<dbReference type="InterPro" id="IPR047141">
    <property type="entry name" value="Stealth"/>
</dbReference>
<feature type="domain" description="Stealth protein CR1 conserved region 1" evidence="5">
    <location>
        <begin position="266"/>
        <end position="291"/>
    </location>
</feature>
<dbReference type="AlphaFoldDB" id="A0A1H2N899"/>
<evidence type="ECO:0000259" key="4">
    <source>
        <dbReference type="Pfam" id="PF11380"/>
    </source>
</evidence>
<dbReference type="Pfam" id="PF17103">
    <property type="entry name" value="Stealth_CR4"/>
    <property type="match status" value="1"/>
</dbReference>
<dbReference type="OrthoDB" id="570545at2"/>
<dbReference type="RefSeq" id="WP_091077375.1">
    <property type="nucleotide sequence ID" value="NZ_LT629799.1"/>
</dbReference>